<reference evidence="2 3" key="1">
    <citation type="submission" date="2018-07" db="EMBL/GenBank/DDBJ databases">
        <title>Genome analysis of Larkinella rosea.</title>
        <authorList>
            <person name="Zhou Z."/>
            <person name="Wang G."/>
        </authorList>
    </citation>
    <scope>NUCLEOTIDE SEQUENCE [LARGE SCALE GENOMIC DNA]</scope>
    <source>
        <strain evidence="3">zzj9</strain>
    </source>
</reference>
<evidence type="ECO:0000313" key="2">
    <source>
        <dbReference type="EMBL" id="RCR70410.1"/>
    </source>
</evidence>
<keyword evidence="3" id="KW-1185">Reference proteome</keyword>
<dbReference type="Proteomes" id="UP000253383">
    <property type="component" value="Unassembled WGS sequence"/>
</dbReference>
<feature type="signal peptide" evidence="1">
    <location>
        <begin position="1"/>
        <end position="20"/>
    </location>
</feature>
<accession>A0A368JRW3</accession>
<comment type="caution">
    <text evidence="2">The sequence shown here is derived from an EMBL/GenBank/DDBJ whole genome shotgun (WGS) entry which is preliminary data.</text>
</comment>
<dbReference type="RefSeq" id="WP_114404980.1">
    <property type="nucleotide sequence ID" value="NZ_QOWE01000004.1"/>
</dbReference>
<dbReference type="AlphaFoldDB" id="A0A368JRW3"/>
<organism evidence="2 3">
    <name type="scientific">Larkinella punicea</name>
    <dbReference type="NCBI Taxonomy" id="2315727"/>
    <lineage>
        <taxon>Bacteria</taxon>
        <taxon>Pseudomonadati</taxon>
        <taxon>Bacteroidota</taxon>
        <taxon>Cytophagia</taxon>
        <taxon>Cytophagales</taxon>
        <taxon>Spirosomataceae</taxon>
        <taxon>Larkinella</taxon>
    </lineage>
</organism>
<name>A0A368JRW3_9BACT</name>
<dbReference type="OrthoDB" id="951938at2"/>
<evidence type="ECO:0000256" key="1">
    <source>
        <dbReference type="SAM" id="SignalP"/>
    </source>
</evidence>
<evidence type="ECO:0008006" key="4">
    <source>
        <dbReference type="Google" id="ProtNLM"/>
    </source>
</evidence>
<protein>
    <recommendedName>
        <fullName evidence="4">Outer membrane protein beta-barrel domain-containing protein</fullName>
    </recommendedName>
</protein>
<gene>
    <name evidence="2" type="ORF">DUE52_05500</name>
</gene>
<sequence length="193" mass="21725">MKTVQVYLVMLLLAVTTVKAQKPTATRNGFPITLSLFSESISLPTLKHIQTGGIGIKIGTELYYRNRPGSQLIQTLNIGYYRHPRVQTGLFVNSEFGFRKYFGGLYADAFLGGGALLVRPVSPSYTQDSNTGEYRKAPATQLKFMPTVNAGLGYRFHHRTTVFARYELFGEMPFREILLPHQALHLGTRFLFN</sequence>
<proteinExistence type="predicted"/>
<keyword evidence="1" id="KW-0732">Signal</keyword>
<feature type="chain" id="PRO_5016811888" description="Outer membrane protein beta-barrel domain-containing protein" evidence="1">
    <location>
        <begin position="21"/>
        <end position="193"/>
    </location>
</feature>
<evidence type="ECO:0000313" key="3">
    <source>
        <dbReference type="Proteomes" id="UP000253383"/>
    </source>
</evidence>
<dbReference type="EMBL" id="QOWE01000004">
    <property type="protein sequence ID" value="RCR70410.1"/>
    <property type="molecule type" value="Genomic_DNA"/>
</dbReference>